<dbReference type="Gene3D" id="2.40.30.170">
    <property type="match status" value="1"/>
</dbReference>
<comment type="caution">
    <text evidence="13">The sequence shown here is derived from an EMBL/GenBank/DDBJ whole genome shotgun (WGS) entry which is preliminary data.</text>
</comment>
<evidence type="ECO:0000256" key="7">
    <source>
        <dbReference type="ARBA" id="ARBA00022989"/>
    </source>
</evidence>
<keyword evidence="14" id="KW-1185">Reference proteome</keyword>
<dbReference type="InterPro" id="IPR058982">
    <property type="entry name" value="Beta-barrel_AprE"/>
</dbReference>
<keyword evidence="3 9" id="KW-0813">Transport</keyword>
<accession>A0A0W0VEN2</accession>
<dbReference type="EMBL" id="LNYI01000060">
    <property type="protein sequence ID" value="KTD18583.1"/>
    <property type="molecule type" value="Genomic_DNA"/>
</dbReference>
<dbReference type="AlphaFoldDB" id="A0A0W0VEN2"/>
<dbReference type="PRINTS" id="PR01490">
    <property type="entry name" value="RTXTOXIND"/>
</dbReference>
<dbReference type="Pfam" id="PF25994">
    <property type="entry name" value="HH_AprE"/>
    <property type="match status" value="1"/>
</dbReference>
<dbReference type="GO" id="GO:0009306">
    <property type="term" value="P:protein secretion"/>
    <property type="evidence" value="ECO:0007669"/>
    <property type="project" value="InterPro"/>
</dbReference>
<evidence type="ECO:0000256" key="9">
    <source>
        <dbReference type="RuleBase" id="RU365093"/>
    </source>
</evidence>
<feature type="transmembrane region" description="Helical" evidence="9">
    <location>
        <begin position="29"/>
        <end position="50"/>
    </location>
</feature>
<evidence type="ECO:0000256" key="5">
    <source>
        <dbReference type="ARBA" id="ARBA00022519"/>
    </source>
</evidence>
<keyword evidence="10" id="KW-0175">Coiled coil</keyword>
<evidence type="ECO:0000313" key="13">
    <source>
        <dbReference type="EMBL" id="KTD18583.1"/>
    </source>
</evidence>
<dbReference type="STRING" id="45067.Llan_2501"/>
<proteinExistence type="inferred from homology"/>
<keyword evidence="8 9" id="KW-0472">Membrane</keyword>
<feature type="coiled-coil region" evidence="10">
    <location>
        <begin position="166"/>
        <end position="214"/>
    </location>
</feature>
<keyword evidence="5 9" id="KW-0997">Cell inner membrane</keyword>
<dbReference type="PANTHER" id="PTHR30386:SF26">
    <property type="entry name" value="TRANSPORT PROTEIN COMB"/>
    <property type="match status" value="1"/>
</dbReference>
<feature type="domain" description="AprE-like long alpha-helical hairpin" evidence="11">
    <location>
        <begin position="106"/>
        <end position="301"/>
    </location>
</feature>
<gene>
    <name evidence="13" type="primary">lssD_3</name>
    <name evidence="13" type="ORF">Llan_2501</name>
</gene>
<evidence type="ECO:0000256" key="4">
    <source>
        <dbReference type="ARBA" id="ARBA00022475"/>
    </source>
</evidence>
<evidence type="ECO:0000256" key="3">
    <source>
        <dbReference type="ARBA" id="ARBA00022448"/>
    </source>
</evidence>
<keyword evidence="6 9" id="KW-0812">Transmembrane</keyword>
<dbReference type="SUPFAM" id="SSF111369">
    <property type="entry name" value="HlyD-like secretion proteins"/>
    <property type="match status" value="1"/>
</dbReference>
<evidence type="ECO:0000256" key="1">
    <source>
        <dbReference type="ARBA" id="ARBA00004377"/>
    </source>
</evidence>
<dbReference type="InterPro" id="IPR006144">
    <property type="entry name" value="Secretion_HlyD_CS"/>
</dbReference>
<organism evidence="13 14">
    <name type="scientific">Legionella lansingensis</name>
    <dbReference type="NCBI Taxonomy" id="45067"/>
    <lineage>
        <taxon>Bacteria</taxon>
        <taxon>Pseudomonadati</taxon>
        <taxon>Pseudomonadota</taxon>
        <taxon>Gammaproteobacteria</taxon>
        <taxon>Legionellales</taxon>
        <taxon>Legionellaceae</taxon>
        <taxon>Legionella</taxon>
    </lineage>
</organism>
<dbReference type="InterPro" id="IPR050739">
    <property type="entry name" value="MFP"/>
</dbReference>
<evidence type="ECO:0000256" key="2">
    <source>
        <dbReference type="ARBA" id="ARBA00009477"/>
    </source>
</evidence>
<evidence type="ECO:0000256" key="8">
    <source>
        <dbReference type="ARBA" id="ARBA00023136"/>
    </source>
</evidence>
<reference evidence="13 14" key="1">
    <citation type="submission" date="2015-11" db="EMBL/GenBank/DDBJ databases">
        <title>Genomic analysis of 38 Legionella species identifies large and diverse effector repertoires.</title>
        <authorList>
            <person name="Burstein D."/>
            <person name="Amaro F."/>
            <person name="Zusman T."/>
            <person name="Lifshitz Z."/>
            <person name="Cohen O."/>
            <person name="Gilbert J.A."/>
            <person name="Pupko T."/>
            <person name="Shuman H.A."/>
            <person name="Segal G."/>
        </authorList>
    </citation>
    <scope>NUCLEOTIDE SEQUENCE [LARGE SCALE GENOMIC DNA]</scope>
    <source>
        <strain evidence="13 14">ATCC 49751</strain>
    </source>
</reference>
<protein>
    <recommendedName>
        <fullName evidence="9">Membrane fusion protein (MFP) family protein</fullName>
    </recommendedName>
</protein>
<feature type="coiled-coil region" evidence="10">
    <location>
        <begin position="253"/>
        <end position="302"/>
    </location>
</feature>
<dbReference type="eggNOG" id="COG0845">
    <property type="taxonomic scope" value="Bacteria"/>
</dbReference>
<dbReference type="Gene3D" id="2.40.50.100">
    <property type="match status" value="1"/>
</dbReference>
<evidence type="ECO:0000256" key="6">
    <source>
        <dbReference type="ARBA" id="ARBA00022692"/>
    </source>
</evidence>
<dbReference type="PANTHER" id="PTHR30386">
    <property type="entry name" value="MEMBRANE FUSION SUBUNIT OF EMRAB-TOLC MULTIDRUG EFFLUX PUMP"/>
    <property type="match status" value="1"/>
</dbReference>
<dbReference type="PATRIC" id="fig|45067.4.peg.2629"/>
<dbReference type="PROSITE" id="PS00543">
    <property type="entry name" value="HLYD_FAMILY"/>
    <property type="match status" value="1"/>
</dbReference>
<evidence type="ECO:0000256" key="10">
    <source>
        <dbReference type="SAM" id="Coils"/>
    </source>
</evidence>
<evidence type="ECO:0000259" key="12">
    <source>
        <dbReference type="Pfam" id="PF26002"/>
    </source>
</evidence>
<name>A0A0W0VEN2_9GAMM</name>
<comment type="subcellular location">
    <subcellularLocation>
        <location evidence="1 9">Cell inner membrane</location>
        <topology evidence="1 9">Single-pass membrane protein</topology>
    </subcellularLocation>
</comment>
<dbReference type="GO" id="GO:0005886">
    <property type="term" value="C:plasma membrane"/>
    <property type="evidence" value="ECO:0007669"/>
    <property type="project" value="UniProtKB-SubCell"/>
</dbReference>
<dbReference type="InterPro" id="IPR010129">
    <property type="entry name" value="T1SS_HlyD"/>
</dbReference>
<feature type="domain" description="AprE-like beta-barrel" evidence="12">
    <location>
        <begin position="343"/>
        <end position="432"/>
    </location>
</feature>
<dbReference type="OrthoDB" id="9775513at2"/>
<dbReference type="Pfam" id="PF26002">
    <property type="entry name" value="Beta-barrel_AprE"/>
    <property type="match status" value="1"/>
</dbReference>
<comment type="similarity">
    <text evidence="2 9">Belongs to the membrane fusion protein (MFP) (TC 8.A.1) family.</text>
</comment>
<keyword evidence="4 9" id="KW-1003">Cell membrane</keyword>
<dbReference type="InterPro" id="IPR058781">
    <property type="entry name" value="HH_AprE-like"/>
</dbReference>
<dbReference type="Proteomes" id="UP000054869">
    <property type="component" value="Unassembled WGS sequence"/>
</dbReference>
<dbReference type="RefSeq" id="WP_028374399.1">
    <property type="nucleotide sequence ID" value="NZ_CAAAJD010000039.1"/>
</dbReference>
<dbReference type="NCBIfam" id="TIGR01843">
    <property type="entry name" value="type_I_hlyD"/>
    <property type="match status" value="1"/>
</dbReference>
<keyword evidence="7 9" id="KW-1133">Transmembrane helix</keyword>
<evidence type="ECO:0000313" key="14">
    <source>
        <dbReference type="Proteomes" id="UP000054869"/>
    </source>
</evidence>
<sequence length="455" mass="51581">MEHQELQNYRQLQYISDVTYLEEASNTKLILKGLITVAILLLSLIIWSAFATITETTNTYGQLVPEGQIQVIQHLEGGIVNKVLVKDGDFVKKNQLLIELKTNELRAELDELESNETSLLLDSLRLKSFLDNKPANAGVWTKTLLESKYNQIKQKSEIDILVGNQVRLLNEQYRELEEIQQGLKNSLEKHNEELKELLNKKKIWEVHIKLLTEEFNMYQGLKNKSYISSKDYLTIMREMNQSQGEGATLDSKIAQTKQAIEEAGNKLQEITATTRKEALAQLAKVEADILTVDHKIEKYQEQIVRSYIRAPMAGTVKGITVFPGNVAKAADVLMEIVPEGERLIAESRIQPQDIGYIKTGAQVKVKILTYDYARFGTIDGQVSNISASTFFDEKGNPYYKAQIQLAKQYLGSPTQKKSLKSGMTVQADIITGSKTLLEYLFKPIQRSITDAFRER</sequence>
<evidence type="ECO:0000259" key="11">
    <source>
        <dbReference type="Pfam" id="PF25994"/>
    </source>
</evidence>